<dbReference type="SUPFAM" id="SSF75471">
    <property type="entry name" value="YhbY-like"/>
    <property type="match status" value="1"/>
</dbReference>
<keyword evidence="1 2" id="KW-0694">RNA-binding</keyword>
<evidence type="ECO:0000256" key="2">
    <source>
        <dbReference type="PROSITE-ProRule" id="PRU00626"/>
    </source>
</evidence>
<feature type="domain" description="CRM" evidence="3">
    <location>
        <begin position="1"/>
        <end position="97"/>
    </location>
</feature>
<evidence type="ECO:0000313" key="4">
    <source>
        <dbReference type="EMBL" id="MBY6277236.1"/>
    </source>
</evidence>
<dbReference type="PANTHER" id="PTHR40065">
    <property type="entry name" value="RNA-BINDING PROTEIN YHBY"/>
    <property type="match status" value="1"/>
</dbReference>
<sequence>MELRGKQKRFLRAMGVTMSPILTIGKDGVTENVIRQADGALTARELIKGRVLQTAPAEPEAVAAEVAERTGAALVQVLGRNFLLYRRNPKEPKITLPE</sequence>
<dbReference type="InterPro" id="IPR035920">
    <property type="entry name" value="YhbY-like_sf"/>
</dbReference>
<evidence type="ECO:0000259" key="3">
    <source>
        <dbReference type="PROSITE" id="PS51295"/>
    </source>
</evidence>
<comment type="caution">
    <text evidence="4">The sequence shown here is derived from an EMBL/GenBank/DDBJ whole genome shotgun (WGS) entry which is preliminary data.</text>
</comment>
<organism evidence="4 5">
    <name type="scientific">Symbiobacterium thermophilum</name>
    <dbReference type="NCBI Taxonomy" id="2734"/>
    <lineage>
        <taxon>Bacteria</taxon>
        <taxon>Bacillati</taxon>
        <taxon>Bacillota</taxon>
        <taxon>Clostridia</taxon>
        <taxon>Eubacteriales</taxon>
        <taxon>Symbiobacteriaceae</taxon>
        <taxon>Symbiobacterium</taxon>
    </lineage>
</organism>
<dbReference type="PANTHER" id="PTHR40065:SF3">
    <property type="entry name" value="RNA-BINDING PROTEIN YHBY"/>
    <property type="match status" value="1"/>
</dbReference>
<evidence type="ECO:0000313" key="5">
    <source>
        <dbReference type="Proteomes" id="UP000732377"/>
    </source>
</evidence>
<evidence type="ECO:0000256" key="1">
    <source>
        <dbReference type="ARBA" id="ARBA00022884"/>
    </source>
</evidence>
<accession>A0A953LIG5</accession>
<dbReference type="Gene3D" id="3.30.110.60">
    <property type="entry name" value="YhbY-like"/>
    <property type="match status" value="1"/>
</dbReference>
<dbReference type="Proteomes" id="UP000732377">
    <property type="component" value="Unassembled WGS sequence"/>
</dbReference>
<protein>
    <submittedName>
        <fullName evidence="4">Ribosome assembly RNA-binding protein YhbY</fullName>
    </submittedName>
</protein>
<name>A0A953LIG5_SYMTR</name>
<dbReference type="SMART" id="SM01103">
    <property type="entry name" value="CRS1_YhbY"/>
    <property type="match status" value="1"/>
</dbReference>
<dbReference type="GO" id="GO:0003723">
    <property type="term" value="F:RNA binding"/>
    <property type="evidence" value="ECO:0007669"/>
    <property type="project" value="UniProtKB-UniRule"/>
</dbReference>
<dbReference type="InterPro" id="IPR001890">
    <property type="entry name" value="RNA-binding_CRM"/>
</dbReference>
<dbReference type="EMBL" id="PIUK01000153">
    <property type="protein sequence ID" value="MBY6277236.1"/>
    <property type="molecule type" value="Genomic_DNA"/>
</dbReference>
<gene>
    <name evidence="4" type="ORF">CWE10_13675</name>
</gene>
<dbReference type="RefSeq" id="WP_273380389.1">
    <property type="nucleotide sequence ID" value="NZ_JACSIR010000118.1"/>
</dbReference>
<dbReference type="Pfam" id="PF01985">
    <property type="entry name" value="CRS1_YhbY"/>
    <property type="match status" value="1"/>
</dbReference>
<proteinExistence type="predicted"/>
<dbReference type="PROSITE" id="PS51295">
    <property type="entry name" value="CRM"/>
    <property type="match status" value="1"/>
</dbReference>
<dbReference type="InterPro" id="IPR051925">
    <property type="entry name" value="RNA-binding_domain"/>
</dbReference>
<dbReference type="AlphaFoldDB" id="A0A953LIG5"/>
<reference evidence="4" key="1">
    <citation type="submission" date="2017-11" db="EMBL/GenBank/DDBJ databases">
        <title>Three new genomes from thermophilic consortium.</title>
        <authorList>
            <person name="Quaggio R."/>
            <person name="Amgarten D."/>
            <person name="Setubal J.C."/>
        </authorList>
    </citation>
    <scope>NUCLEOTIDE SEQUENCE</scope>
    <source>
        <strain evidence="4">ZCTH01-B2</strain>
    </source>
</reference>